<keyword evidence="2" id="KW-0012">Acyltransferase</keyword>
<dbReference type="InterPro" id="IPR000182">
    <property type="entry name" value="GNAT_dom"/>
</dbReference>
<dbReference type="AlphaFoldDB" id="A0A0R2C786"/>
<dbReference type="InterPro" id="IPR016181">
    <property type="entry name" value="Acyl_CoA_acyltransferase"/>
</dbReference>
<name>A0A0R2C786_9LACO</name>
<evidence type="ECO:0000256" key="1">
    <source>
        <dbReference type="ARBA" id="ARBA00022679"/>
    </source>
</evidence>
<evidence type="ECO:0000256" key="2">
    <source>
        <dbReference type="ARBA" id="ARBA00023315"/>
    </source>
</evidence>
<feature type="domain" description="N-acetyltransferase" evidence="3">
    <location>
        <begin position="4"/>
        <end position="174"/>
    </location>
</feature>
<dbReference type="Pfam" id="PF00583">
    <property type="entry name" value="Acetyltransf_1"/>
    <property type="match status" value="1"/>
</dbReference>
<organism evidence="4 5">
    <name type="scientific">Lacticaseibacillus thailandensis DSM 22698 = JCM 13996</name>
    <dbReference type="NCBI Taxonomy" id="1423810"/>
    <lineage>
        <taxon>Bacteria</taxon>
        <taxon>Bacillati</taxon>
        <taxon>Bacillota</taxon>
        <taxon>Bacilli</taxon>
        <taxon>Lactobacillales</taxon>
        <taxon>Lactobacillaceae</taxon>
        <taxon>Lacticaseibacillus</taxon>
    </lineage>
</organism>
<dbReference type="Proteomes" id="UP000051789">
    <property type="component" value="Unassembled WGS sequence"/>
</dbReference>
<evidence type="ECO:0000259" key="3">
    <source>
        <dbReference type="PROSITE" id="PS51186"/>
    </source>
</evidence>
<protein>
    <submittedName>
        <fullName evidence="4">Acetyltransferase</fullName>
    </submittedName>
</protein>
<dbReference type="PATRIC" id="fig|1423810.4.peg.928"/>
<keyword evidence="5" id="KW-1185">Reference proteome</keyword>
<reference evidence="4 5" key="1">
    <citation type="journal article" date="2015" name="Genome Announc.">
        <title>Expanding the biotechnology potential of lactobacilli through comparative genomics of 213 strains and associated genera.</title>
        <authorList>
            <person name="Sun Z."/>
            <person name="Harris H.M."/>
            <person name="McCann A."/>
            <person name="Guo C."/>
            <person name="Argimon S."/>
            <person name="Zhang W."/>
            <person name="Yang X."/>
            <person name="Jeffery I.B."/>
            <person name="Cooney J.C."/>
            <person name="Kagawa T.F."/>
            <person name="Liu W."/>
            <person name="Song Y."/>
            <person name="Salvetti E."/>
            <person name="Wrobel A."/>
            <person name="Rasinkangas P."/>
            <person name="Parkhill J."/>
            <person name="Rea M.C."/>
            <person name="O'Sullivan O."/>
            <person name="Ritari J."/>
            <person name="Douillard F.P."/>
            <person name="Paul Ross R."/>
            <person name="Yang R."/>
            <person name="Briner A.E."/>
            <person name="Felis G.E."/>
            <person name="de Vos W.M."/>
            <person name="Barrangou R."/>
            <person name="Klaenhammer T.R."/>
            <person name="Caufield P.W."/>
            <person name="Cui Y."/>
            <person name="Zhang H."/>
            <person name="O'Toole P.W."/>
        </authorList>
    </citation>
    <scope>NUCLEOTIDE SEQUENCE [LARGE SCALE GENOMIC DNA]</scope>
    <source>
        <strain evidence="4 5">DSM 22698</strain>
    </source>
</reference>
<dbReference type="RefSeq" id="WP_056969178.1">
    <property type="nucleotide sequence ID" value="NZ_AYZK01000002.1"/>
</dbReference>
<proteinExistence type="predicted"/>
<dbReference type="PANTHER" id="PTHR43877:SF2">
    <property type="entry name" value="AMINOALKYLPHOSPHONATE N-ACETYLTRANSFERASE-RELATED"/>
    <property type="match status" value="1"/>
</dbReference>
<dbReference type="GO" id="GO:0016747">
    <property type="term" value="F:acyltransferase activity, transferring groups other than amino-acyl groups"/>
    <property type="evidence" value="ECO:0007669"/>
    <property type="project" value="InterPro"/>
</dbReference>
<dbReference type="Gene3D" id="3.40.630.30">
    <property type="match status" value="1"/>
</dbReference>
<dbReference type="STRING" id="1423810.FD19_GL000901"/>
<dbReference type="PROSITE" id="PS51186">
    <property type="entry name" value="GNAT"/>
    <property type="match status" value="1"/>
</dbReference>
<evidence type="ECO:0000313" key="4">
    <source>
        <dbReference type="EMBL" id="KRM87399.1"/>
    </source>
</evidence>
<dbReference type="InterPro" id="IPR050832">
    <property type="entry name" value="Bact_Acetyltransf"/>
</dbReference>
<dbReference type="PANTHER" id="PTHR43877">
    <property type="entry name" value="AMINOALKYLPHOSPHONATE N-ACETYLTRANSFERASE-RELATED-RELATED"/>
    <property type="match status" value="1"/>
</dbReference>
<sequence>MTSVMIRLAATTDVPAIMDIIQQAKHLLAADGIPQWQGAYPTKDDVTRDIDRQYTYLLIANHAIVGTATLFQAADPNYATIYDGAWQPGTSDHYATIHRIAIAPGHAGAHLGDLFFSNLTSEAYRLDFREMRIDTHVKNKRMQHVLLKAGFTYSGVVRMDNDPQDLRNVYQLML</sequence>
<dbReference type="SUPFAM" id="SSF55729">
    <property type="entry name" value="Acyl-CoA N-acyltransferases (Nat)"/>
    <property type="match status" value="1"/>
</dbReference>
<comment type="caution">
    <text evidence="4">The sequence shown here is derived from an EMBL/GenBank/DDBJ whole genome shotgun (WGS) entry which is preliminary data.</text>
</comment>
<keyword evidence="1 4" id="KW-0808">Transferase</keyword>
<accession>A0A0R2C786</accession>
<dbReference type="EMBL" id="AYZK01000002">
    <property type="protein sequence ID" value="KRM87399.1"/>
    <property type="molecule type" value="Genomic_DNA"/>
</dbReference>
<gene>
    <name evidence="4" type="ORF">FD19_GL000901</name>
</gene>
<evidence type="ECO:0000313" key="5">
    <source>
        <dbReference type="Proteomes" id="UP000051789"/>
    </source>
</evidence>